<dbReference type="RefSeq" id="XP_002494212.1">
    <property type="nucleotide sequence ID" value="XM_002494167.1"/>
</dbReference>
<feature type="compositionally biased region" description="Basic and acidic residues" evidence="3">
    <location>
        <begin position="263"/>
        <end position="273"/>
    </location>
</feature>
<evidence type="ECO:0000313" key="5">
    <source>
        <dbReference type="Proteomes" id="UP000000314"/>
    </source>
</evidence>
<dbReference type="KEGG" id="ppa:PAS_chr4_0770"/>
<feature type="compositionally biased region" description="Basic and acidic residues" evidence="3">
    <location>
        <begin position="937"/>
        <end position="955"/>
    </location>
</feature>
<feature type="compositionally biased region" description="Basic and acidic residues" evidence="3">
    <location>
        <begin position="903"/>
        <end position="927"/>
    </location>
</feature>
<dbReference type="GO" id="GO:0046872">
    <property type="term" value="F:metal ion binding"/>
    <property type="evidence" value="ECO:0007669"/>
    <property type="project" value="UniProtKB-KW"/>
</dbReference>
<dbReference type="Pfam" id="PF00653">
    <property type="entry name" value="BIR"/>
    <property type="match status" value="2"/>
</dbReference>
<evidence type="ECO:0000313" key="4">
    <source>
        <dbReference type="EMBL" id="CAY72033.1"/>
    </source>
</evidence>
<gene>
    <name evidence="4" type="ordered locus">PAS_chr4_0770</name>
</gene>
<dbReference type="InterPro" id="IPR001370">
    <property type="entry name" value="BIR_rpt"/>
</dbReference>
<dbReference type="InterPro" id="IPR051190">
    <property type="entry name" value="Baculoviral_IAP"/>
</dbReference>
<feature type="compositionally biased region" description="Basic and acidic residues" evidence="3">
    <location>
        <begin position="338"/>
        <end position="354"/>
    </location>
</feature>
<dbReference type="CDD" id="cd00022">
    <property type="entry name" value="BIR"/>
    <property type="match status" value="1"/>
</dbReference>
<dbReference type="GeneID" id="8200548"/>
<dbReference type="Gene3D" id="1.10.1170.10">
    <property type="entry name" value="Inhibitor Of Apoptosis Protein (2mihbC-IAP-1), Chain A"/>
    <property type="match status" value="2"/>
</dbReference>
<accession>C4R8V8</accession>
<dbReference type="eggNOG" id="KOG1101">
    <property type="taxonomic scope" value="Eukaryota"/>
</dbReference>
<dbReference type="STRING" id="644223.C4R8V8"/>
<feature type="compositionally biased region" description="Polar residues" evidence="3">
    <location>
        <begin position="1092"/>
        <end position="1110"/>
    </location>
</feature>
<dbReference type="SUPFAM" id="SSF57924">
    <property type="entry name" value="Inhibitor of apoptosis (IAP) repeat"/>
    <property type="match status" value="2"/>
</dbReference>
<feature type="region of interest" description="Disordered" evidence="3">
    <location>
        <begin position="802"/>
        <end position="834"/>
    </location>
</feature>
<dbReference type="PANTHER" id="PTHR46771">
    <property type="entry name" value="DETERIN"/>
    <property type="match status" value="1"/>
</dbReference>
<dbReference type="EMBL" id="FN392322">
    <property type="protein sequence ID" value="CAY72033.1"/>
    <property type="molecule type" value="Genomic_DNA"/>
</dbReference>
<feature type="region of interest" description="Disordered" evidence="3">
    <location>
        <begin position="857"/>
        <end position="876"/>
    </location>
</feature>
<feature type="region of interest" description="Disordered" evidence="3">
    <location>
        <begin position="420"/>
        <end position="442"/>
    </location>
</feature>
<dbReference type="HOGENOM" id="CLU_261084_0_0_1"/>
<dbReference type="Proteomes" id="UP000000314">
    <property type="component" value="Chromosome 4"/>
</dbReference>
<name>C4R8V8_KOMPG</name>
<keyword evidence="2" id="KW-0862">Zinc</keyword>
<feature type="region of interest" description="Disordered" evidence="3">
    <location>
        <begin position="898"/>
        <end position="989"/>
    </location>
</feature>
<sequence>MPPKKIDKRFLYLRERDQTFLGTTTPRGKELYQWPHVEPSGTQMAEAGFYFTPTKLRTDEVTCFHCKKRFSNIHLDSTDVSAWHLEQSPKCYYAKLLVLKLSTESPPPEFSIQDYKDLCLNTYQNWPHEHVEGLSAASMSDAGMYYSPSNNGDDSVTCALCGVELDGWEPSDNPHEEHQKSNPSCLLFVPNEAQERRGSRSEAIIEQEIEDVSTQDEKDDSYTYIESEPEMSSPMKTKIASSVHSFKRRRRKKYGIGNTSNSRELELSDDEFHSSSIPQVDITNEESEITRKRKIDSVTRNVRKPKRSALLDASDDSIQFSVSPKKNNSQLKMLETSMLDKKNSDGDWKTKTPDNKVSSSPSKRSSSQSNEEGLTGELINLRNSPQMASKNIATEIQEQKNPQTSNSSVIKVSRNSLLEDANSLEELPEREDSNRKGPYHSSLYDERSENVIALNDEADQVSEPFPVSPEDIIDVDVPDEDTQKQLESPNHLELGSTPYITNDVDTTEKSLHRGRTSNQDFQIVEDSQASNNLIISATKKEQHIDNNLKDSSIFHSQDTATEKSKNSRSKITAFILESFSLHGNQGLSEQLSKKASIKVDALTISELISSPIFLDKFQYIKCREPEQKEKYTSYSFYYSQIGLGTSTLKAATHKLTVKIYFSDPSVWHLKAVRMGREYFSELYAKTNPSDSSVLKIPVSDANNATKEELEGMQPNEKEDWGIEEMPKEQLENENRKDGLVSDAAPFDQALPIPYSQSEAEANGSEIASQMKKRLSIQTDALSNLPIVVDTGNPDKLAITAISEPEEDNEVMLDEPMPDIGQIGEEDIVEPPTENRKAQIINSQEPRQHSPFQLNKNEVSEPMADDPSIVKTSCEPLGSNELIEENILSDHSQKDLSSVLFSESNEKEVSNNIRESVEKRLSSNDQESKNVSINVQESTEKRLSSTDQESKEKEVSDYIQESAEKQMSNSFQEPNEKRRSNSIQLSKEGGQELALAVEDKKESATNQIVNQGVKPIVKVSHQNDELSTSIPKPQPEEERILSKLTVLSMVSDASVKSRDAFFEHEKVKPNEIQDDLSSKVTLLSENLADNASRNVTASDHNGPQCDRSLSTDVIDDTKDNSNSQHQNSATCTTSSEAKTPSKVSLHDIPIREGGEHPADHLNLNSSGARMSFKTSPLGLSTSPNAFLEIDAPELKEANESKSNQLWKKCDRRVISDSLDQFDQSAKLLKKITESSFHGLSDDTDGLLTAFIAEMPEEELNMTIREWCIHNALQNKALLEATYDKMIKKFQDEAENAVTILRGLEVDD</sequence>
<feature type="region of interest" description="Disordered" evidence="3">
    <location>
        <begin position="338"/>
        <end position="383"/>
    </location>
</feature>
<feature type="region of interest" description="Disordered" evidence="3">
    <location>
        <begin position="196"/>
        <end position="285"/>
    </location>
</feature>
<feature type="region of interest" description="Disordered" evidence="3">
    <location>
        <begin position="1092"/>
        <end position="1142"/>
    </location>
</feature>
<evidence type="ECO:0000256" key="1">
    <source>
        <dbReference type="ARBA" id="ARBA00022723"/>
    </source>
</evidence>
<feature type="compositionally biased region" description="Polar residues" evidence="3">
    <location>
        <begin position="1119"/>
        <end position="1141"/>
    </location>
</feature>
<dbReference type="SMART" id="SM00238">
    <property type="entry name" value="BIR"/>
    <property type="match status" value="2"/>
</dbReference>
<dbReference type="OrthoDB" id="3981094at2759"/>
<dbReference type="PROSITE" id="PS50143">
    <property type="entry name" value="BIR_REPEAT_2"/>
    <property type="match status" value="2"/>
</dbReference>
<feature type="compositionally biased region" description="Low complexity" evidence="3">
    <location>
        <begin position="358"/>
        <end position="369"/>
    </location>
</feature>
<feature type="compositionally biased region" description="Acidic residues" evidence="3">
    <location>
        <begin position="205"/>
        <end position="219"/>
    </location>
</feature>
<evidence type="ECO:0000256" key="3">
    <source>
        <dbReference type="SAM" id="MobiDB-lite"/>
    </source>
</evidence>
<dbReference type="PANTHER" id="PTHR46771:SF5">
    <property type="entry name" value="DETERIN"/>
    <property type="match status" value="1"/>
</dbReference>
<reference evidence="4 5" key="1">
    <citation type="journal article" date="2009" name="Nat. Biotechnol.">
        <title>Genome sequence of the recombinant protein production host Pichia pastoris.</title>
        <authorList>
            <person name="De Schutter K."/>
            <person name="Lin Y.C."/>
            <person name="Tiels P."/>
            <person name="Van Hecke A."/>
            <person name="Glinka S."/>
            <person name="Weber-Lehmann J."/>
            <person name="Rouze P."/>
            <person name="Van de Peer Y."/>
            <person name="Callewaert N."/>
        </authorList>
    </citation>
    <scope>NUCLEOTIDE SEQUENCE [LARGE SCALE GENOMIC DNA]</scope>
    <source>
        <strain evidence="5">GS115 / ATCC 20864</strain>
    </source>
</reference>
<keyword evidence="5" id="KW-1185">Reference proteome</keyword>
<proteinExistence type="predicted"/>
<organism evidence="4 5">
    <name type="scientific">Komagataella phaffii (strain GS115 / ATCC 20864)</name>
    <name type="common">Yeast</name>
    <name type="synonym">Pichia pastoris</name>
    <dbReference type="NCBI Taxonomy" id="644223"/>
    <lineage>
        <taxon>Eukaryota</taxon>
        <taxon>Fungi</taxon>
        <taxon>Dikarya</taxon>
        <taxon>Ascomycota</taxon>
        <taxon>Saccharomycotina</taxon>
        <taxon>Pichiomycetes</taxon>
        <taxon>Pichiales</taxon>
        <taxon>Pichiaceae</taxon>
        <taxon>Komagataella</taxon>
    </lineage>
</organism>
<feature type="compositionally biased region" description="Acidic residues" evidence="3">
    <location>
        <begin position="803"/>
        <end position="816"/>
    </location>
</feature>
<keyword evidence="1" id="KW-0479">Metal-binding</keyword>
<protein>
    <submittedName>
        <fullName evidence="4">Uncharacterized protein</fullName>
    </submittedName>
</protein>
<evidence type="ECO:0000256" key="2">
    <source>
        <dbReference type="ARBA" id="ARBA00022833"/>
    </source>
</evidence>
<dbReference type="InParanoid" id="C4R8V8"/>
<feature type="compositionally biased region" description="Basic residues" evidence="3">
    <location>
        <begin position="245"/>
        <end position="254"/>
    </location>
</feature>